<dbReference type="Pfam" id="PF00814">
    <property type="entry name" value="TsaD"/>
    <property type="match status" value="1"/>
</dbReference>
<evidence type="ECO:0000256" key="3">
    <source>
        <dbReference type="ARBA" id="ARBA00032446"/>
    </source>
</evidence>
<dbReference type="SUPFAM" id="SSF53067">
    <property type="entry name" value="Actin-like ATPase domain"/>
    <property type="match status" value="2"/>
</dbReference>
<dbReference type="InterPro" id="IPR022496">
    <property type="entry name" value="T6A_TsaB"/>
</dbReference>
<organism evidence="5 6">
    <name type="scientific">Candidatus Providencia siddallii</name>
    <dbReference type="NCBI Taxonomy" id="1715285"/>
    <lineage>
        <taxon>Bacteria</taxon>
        <taxon>Pseudomonadati</taxon>
        <taxon>Pseudomonadota</taxon>
        <taxon>Gammaproteobacteria</taxon>
        <taxon>Enterobacterales</taxon>
        <taxon>Morganellaceae</taxon>
        <taxon>Providencia</taxon>
    </lineage>
</organism>
<evidence type="ECO:0000259" key="4">
    <source>
        <dbReference type="Pfam" id="PF00814"/>
    </source>
</evidence>
<dbReference type="PANTHER" id="PTHR11735:SF11">
    <property type="entry name" value="TRNA THREONYLCARBAMOYLADENOSINE BIOSYNTHESIS PROTEIN TSAB"/>
    <property type="match status" value="1"/>
</dbReference>
<dbReference type="CDD" id="cd24032">
    <property type="entry name" value="ASKHA_NBD_TsaB"/>
    <property type="match status" value="1"/>
</dbReference>
<comment type="similarity">
    <text evidence="1">Belongs to the KAE1 / TsaD family. TsaB subfamily.</text>
</comment>
<dbReference type="InterPro" id="IPR043129">
    <property type="entry name" value="ATPase_NBD"/>
</dbReference>
<sequence>MLNRILAIDTSTNACSVALFYNEKIVSRFLISVNEHSKKILPMIDEILSEVKIKLSELNAIVFSKGPGSFTGIRVGIGISQGLAFGSNLPLIGLSTLMILAEGAYRVTGQSKILVGINAKMSKIFFSKYYRNKNNIWIGEKFEVLISLKEIKIFLDSLIGKWYCAGNCWDIYPELLDSKKIIFSKIIFPCAKDMLFIVRDLLYKNKIIKIEDIKPTYLLNPTI</sequence>
<dbReference type="NCBIfam" id="TIGR03725">
    <property type="entry name" value="T6A_YeaZ"/>
    <property type="match status" value="1"/>
</dbReference>
<accession>A0ABM9NPS5</accession>
<dbReference type="EMBL" id="OZ034688">
    <property type="protein sequence ID" value="CAL1329504.1"/>
    <property type="molecule type" value="Genomic_DNA"/>
</dbReference>
<evidence type="ECO:0000313" key="6">
    <source>
        <dbReference type="Proteomes" id="UP001497533"/>
    </source>
</evidence>
<dbReference type="Gene3D" id="3.30.420.40">
    <property type="match status" value="2"/>
</dbReference>
<dbReference type="Proteomes" id="UP001497533">
    <property type="component" value="Chromosome"/>
</dbReference>
<feature type="domain" description="Gcp-like" evidence="4">
    <location>
        <begin position="34"/>
        <end position="142"/>
    </location>
</feature>
<evidence type="ECO:0000256" key="2">
    <source>
        <dbReference type="ARBA" id="ARBA00019012"/>
    </source>
</evidence>
<proteinExistence type="inferred from homology"/>
<dbReference type="PANTHER" id="PTHR11735">
    <property type="entry name" value="TRNA N6-ADENOSINE THREONYLCARBAMOYLTRANSFERASE"/>
    <property type="match status" value="1"/>
</dbReference>
<evidence type="ECO:0000256" key="1">
    <source>
        <dbReference type="ARBA" id="ARBA00010493"/>
    </source>
</evidence>
<gene>
    <name evidence="5" type="primary">tsaB</name>
    <name evidence="5" type="ORF">PRHACTZTBTEA_598</name>
</gene>
<dbReference type="RefSeq" id="WP_341764959.1">
    <property type="nucleotide sequence ID" value="NZ_OZ034688.1"/>
</dbReference>
<protein>
    <recommendedName>
        <fullName evidence="2">tRNA threonylcarbamoyladenosine biosynthesis protein TsaB</fullName>
    </recommendedName>
    <alternativeName>
        <fullName evidence="3">t(6)A37 threonylcarbamoyladenosine biosynthesis protein TsaB</fullName>
    </alternativeName>
</protein>
<name>A0ABM9NPS5_9GAMM</name>
<reference evidence="5" key="1">
    <citation type="submission" date="2024-04" db="EMBL/GenBank/DDBJ databases">
        <authorList>
            <person name="Manzano-Marin A."/>
            <person name="Manzano-Marin A."/>
            <person name="Alejandro Manzano Marin A."/>
        </authorList>
    </citation>
    <scope>NUCLEOTIDE SEQUENCE [LARGE SCALE GENOMIC DNA]</scope>
    <source>
        <strain evidence="5">TABTEA</strain>
    </source>
</reference>
<evidence type="ECO:0000313" key="5">
    <source>
        <dbReference type="EMBL" id="CAL1329504.1"/>
    </source>
</evidence>
<dbReference type="InterPro" id="IPR000905">
    <property type="entry name" value="Gcp-like_dom"/>
</dbReference>
<keyword evidence="6" id="KW-1185">Reference proteome</keyword>